<name>A0ABQ7R427_PLUXY</name>
<dbReference type="EMBL" id="JAHIBW010000003">
    <property type="protein sequence ID" value="KAG7312054.1"/>
    <property type="molecule type" value="Genomic_DNA"/>
</dbReference>
<protein>
    <submittedName>
        <fullName evidence="2">Uncharacterized protein</fullName>
    </submittedName>
</protein>
<dbReference type="Proteomes" id="UP000823941">
    <property type="component" value="Chromosome 3"/>
</dbReference>
<evidence type="ECO:0000313" key="2">
    <source>
        <dbReference type="EMBL" id="KAG7312054.1"/>
    </source>
</evidence>
<evidence type="ECO:0000313" key="3">
    <source>
        <dbReference type="Proteomes" id="UP000823941"/>
    </source>
</evidence>
<keyword evidence="3" id="KW-1185">Reference proteome</keyword>
<reference evidence="2 3" key="1">
    <citation type="submission" date="2021-06" db="EMBL/GenBank/DDBJ databases">
        <title>A haploid diamondback moth (Plutella xylostella L.) genome assembly resolves 31 chromosomes and identifies a diamide resistance mutation.</title>
        <authorList>
            <person name="Ward C.M."/>
            <person name="Perry K.D."/>
            <person name="Baker G."/>
            <person name="Powis K."/>
            <person name="Heckel D.G."/>
            <person name="Baxter S.W."/>
        </authorList>
    </citation>
    <scope>NUCLEOTIDE SEQUENCE [LARGE SCALE GENOMIC DNA]</scope>
    <source>
        <strain evidence="2 3">LV</strain>
        <tissue evidence="2">Single pupa</tissue>
    </source>
</reference>
<feature type="chain" id="PRO_5046263545" evidence="1">
    <location>
        <begin position="19"/>
        <end position="59"/>
    </location>
</feature>
<comment type="caution">
    <text evidence="2">The sequence shown here is derived from an EMBL/GenBank/DDBJ whole genome shotgun (WGS) entry which is preliminary data.</text>
</comment>
<gene>
    <name evidence="2" type="ORF">JYU34_001500</name>
</gene>
<organism evidence="2 3">
    <name type="scientific">Plutella xylostella</name>
    <name type="common">Diamondback moth</name>
    <name type="synonym">Plutella maculipennis</name>
    <dbReference type="NCBI Taxonomy" id="51655"/>
    <lineage>
        <taxon>Eukaryota</taxon>
        <taxon>Metazoa</taxon>
        <taxon>Ecdysozoa</taxon>
        <taxon>Arthropoda</taxon>
        <taxon>Hexapoda</taxon>
        <taxon>Insecta</taxon>
        <taxon>Pterygota</taxon>
        <taxon>Neoptera</taxon>
        <taxon>Endopterygota</taxon>
        <taxon>Lepidoptera</taxon>
        <taxon>Glossata</taxon>
        <taxon>Ditrysia</taxon>
        <taxon>Yponomeutoidea</taxon>
        <taxon>Plutellidae</taxon>
        <taxon>Plutella</taxon>
    </lineage>
</organism>
<evidence type="ECO:0000256" key="1">
    <source>
        <dbReference type="SAM" id="SignalP"/>
    </source>
</evidence>
<feature type="signal peptide" evidence="1">
    <location>
        <begin position="1"/>
        <end position="18"/>
    </location>
</feature>
<proteinExistence type="predicted"/>
<sequence length="59" mass="6957">MIALLIIVLVVLAGYLYCNQQQSIRDQLDPSRNLQNNFPCNFFSRVSQWFSDTWNSIFK</sequence>
<keyword evidence="1" id="KW-0732">Signal</keyword>
<accession>A0ABQ7R427</accession>